<evidence type="ECO:0000313" key="3">
    <source>
        <dbReference type="Proteomes" id="UP000751518"/>
    </source>
</evidence>
<name>A0A955RR35_UNCKA</name>
<dbReference type="EMBL" id="JAGQKZ010000036">
    <property type="protein sequence ID" value="MCA9392306.1"/>
    <property type="molecule type" value="Genomic_DNA"/>
</dbReference>
<reference evidence="2" key="2">
    <citation type="journal article" date="2021" name="Microbiome">
        <title>Successional dynamics and alternative stable states in a saline activated sludge microbial community over 9 years.</title>
        <authorList>
            <person name="Wang Y."/>
            <person name="Ye J."/>
            <person name="Ju F."/>
            <person name="Liu L."/>
            <person name="Boyd J.A."/>
            <person name="Deng Y."/>
            <person name="Parks D.H."/>
            <person name="Jiang X."/>
            <person name="Yin X."/>
            <person name="Woodcroft B.J."/>
            <person name="Tyson G.W."/>
            <person name="Hugenholtz P."/>
            <person name="Polz M.F."/>
            <person name="Zhang T."/>
        </authorList>
    </citation>
    <scope>NUCLEOTIDE SEQUENCE</scope>
    <source>
        <strain evidence="2">HKST-UBA03</strain>
    </source>
</reference>
<reference evidence="2" key="1">
    <citation type="submission" date="2020-04" db="EMBL/GenBank/DDBJ databases">
        <authorList>
            <person name="Zhang T."/>
        </authorList>
    </citation>
    <scope>NUCLEOTIDE SEQUENCE</scope>
    <source>
        <strain evidence="2">HKST-UBA03</strain>
    </source>
</reference>
<sequence length="504" mass="57563">MLRGKITSWLRQHKDGLIIALSLVIVFITFIKPLADSDLMWHLRIGQDILTNRSIPMQDFLSFSMSGYSYVFHSWGAEVFLYLSYSLLGMWGVTLLYALVATISVLFIGLSVRLFTNNSFAWLLLPLFSGYILAVSGLRTQLFTFTLLCFLVHILLNKKHSPLTDHSQTLLDFVRKLLTLFVLFMIWVNLHGGFVVGLLVLGVFLSTDVIVSNHKLMSIGRAIIVMVTSLIATLINPYTYRSLEQAFAMGTNTSALQSNGDWLPIQASKIYQWQPDFVFVLAVSALLYILVLRKRDKYVKSFITATLFAGLLFISKRYMIALAITLLPLAITELYNSIKQNFSKLFDKGLILFWVIFALIICSTVVTNIGNTINNNAYILNFGSQAVLTRLPAGVFEYMEQNDVPDRMLNEYDWGGYLEWIFPQNKYFIDGRMDNFFTNGESFLVTFGTIIHTQGDWEKRFNSYNFNAVLLKPGREIVSILRDLPEWRVVYEDADAILILRDED</sequence>
<feature type="transmembrane region" description="Helical" evidence="1">
    <location>
        <begin position="350"/>
        <end position="370"/>
    </location>
</feature>
<comment type="caution">
    <text evidence="2">The sequence shown here is derived from an EMBL/GenBank/DDBJ whole genome shotgun (WGS) entry which is preliminary data.</text>
</comment>
<keyword evidence="1" id="KW-1133">Transmembrane helix</keyword>
<feature type="transmembrane region" description="Helical" evidence="1">
    <location>
        <begin position="270"/>
        <end position="291"/>
    </location>
</feature>
<keyword evidence="1" id="KW-0812">Transmembrane</keyword>
<keyword evidence="1" id="KW-0472">Membrane</keyword>
<protein>
    <submittedName>
        <fullName evidence="2">Uncharacterized protein</fullName>
    </submittedName>
</protein>
<gene>
    <name evidence="2" type="ORF">KC614_03830</name>
</gene>
<feature type="transmembrane region" description="Helical" evidence="1">
    <location>
        <begin position="320"/>
        <end position="338"/>
    </location>
</feature>
<dbReference type="Proteomes" id="UP000751518">
    <property type="component" value="Unassembled WGS sequence"/>
</dbReference>
<dbReference type="AlphaFoldDB" id="A0A955RR35"/>
<organism evidence="2 3">
    <name type="scientific">candidate division WWE3 bacterium</name>
    <dbReference type="NCBI Taxonomy" id="2053526"/>
    <lineage>
        <taxon>Bacteria</taxon>
        <taxon>Katanobacteria</taxon>
    </lineage>
</organism>
<feature type="transmembrane region" description="Helical" evidence="1">
    <location>
        <begin position="194"/>
        <end position="211"/>
    </location>
</feature>
<feature type="transmembrane region" description="Helical" evidence="1">
    <location>
        <begin position="95"/>
        <end position="116"/>
    </location>
</feature>
<proteinExistence type="predicted"/>
<feature type="transmembrane region" description="Helical" evidence="1">
    <location>
        <begin position="223"/>
        <end position="240"/>
    </location>
</feature>
<accession>A0A955RR35</accession>
<evidence type="ECO:0000313" key="2">
    <source>
        <dbReference type="EMBL" id="MCA9392306.1"/>
    </source>
</evidence>
<evidence type="ECO:0000256" key="1">
    <source>
        <dbReference type="SAM" id="Phobius"/>
    </source>
</evidence>
<feature type="transmembrane region" description="Helical" evidence="1">
    <location>
        <begin position="16"/>
        <end position="35"/>
    </location>
</feature>